<feature type="compositionally biased region" description="Polar residues" evidence="2">
    <location>
        <begin position="254"/>
        <end position="264"/>
    </location>
</feature>
<dbReference type="AlphaFoldDB" id="A0A9P9I7X7"/>
<evidence type="ECO:0000313" key="4">
    <source>
        <dbReference type="Proteomes" id="UP000700596"/>
    </source>
</evidence>
<feature type="coiled-coil region" evidence="1">
    <location>
        <begin position="373"/>
        <end position="414"/>
    </location>
</feature>
<dbReference type="OrthoDB" id="3777260at2759"/>
<accession>A0A9P9I7X7</accession>
<proteinExistence type="predicted"/>
<gene>
    <name evidence="3" type="ORF">B0J11DRAFT_586221</name>
</gene>
<reference evidence="3" key="1">
    <citation type="journal article" date="2021" name="Nat. Commun.">
        <title>Genetic determinants of endophytism in the Arabidopsis root mycobiome.</title>
        <authorList>
            <person name="Mesny F."/>
            <person name="Miyauchi S."/>
            <person name="Thiergart T."/>
            <person name="Pickel B."/>
            <person name="Atanasova L."/>
            <person name="Karlsson M."/>
            <person name="Huettel B."/>
            <person name="Barry K.W."/>
            <person name="Haridas S."/>
            <person name="Chen C."/>
            <person name="Bauer D."/>
            <person name="Andreopoulos W."/>
            <person name="Pangilinan J."/>
            <person name="LaButti K."/>
            <person name="Riley R."/>
            <person name="Lipzen A."/>
            <person name="Clum A."/>
            <person name="Drula E."/>
            <person name="Henrissat B."/>
            <person name="Kohler A."/>
            <person name="Grigoriev I.V."/>
            <person name="Martin F.M."/>
            <person name="Hacquard S."/>
        </authorList>
    </citation>
    <scope>NUCLEOTIDE SEQUENCE</scope>
    <source>
        <strain evidence="3">MPI-CAGE-CH-0243</strain>
    </source>
</reference>
<protein>
    <submittedName>
        <fullName evidence="3">Uncharacterized protein</fullName>
    </submittedName>
</protein>
<feature type="region of interest" description="Disordered" evidence="2">
    <location>
        <begin position="458"/>
        <end position="483"/>
    </location>
</feature>
<keyword evidence="1" id="KW-0175">Coiled coil</keyword>
<dbReference type="Proteomes" id="UP000700596">
    <property type="component" value="Unassembled WGS sequence"/>
</dbReference>
<evidence type="ECO:0000313" key="3">
    <source>
        <dbReference type="EMBL" id="KAH7110312.1"/>
    </source>
</evidence>
<evidence type="ECO:0000256" key="1">
    <source>
        <dbReference type="SAM" id="Coils"/>
    </source>
</evidence>
<name>A0A9P9I7X7_9PLEO</name>
<organism evidence="3 4">
    <name type="scientific">Dendryphion nanum</name>
    <dbReference type="NCBI Taxonomy" id="256645"/>
    <lineage>
        <taxon>Eukaryota</taxon>
        <taxon>Fungi</taxon>
        <taxon>Dikarya</taxon>
        <taxon>Ascomycota</taxon>
        <taxon>Pezizomycotina</taxon>
        <taxon>Dothideomycetes</taxon>
        <taxon>Pleosporomycetidae</taxon>
        <taxon>Pleosporales</taxon>
        <taxon>Torulaceae</taxon>
        <taxon>Dendryphion</taxon>
    </lineage>
</organism>
<feature type="coiled-coil region" evidence="1">
    <location>
        <begin position="519"/>
        <end position="546"/>
    </location>
</feature>
<dbReference type="EMBL" id="JAGMWT010000028">
    <property type="protein sequence ID" value="KAH7110312.1"/>
    <property type="molecule type" value="Genomic_DNA"/>
</dbReference>
<keyword evidence="4" id="KW-1185">Reference proteome</keyword>
<comment type="caution">
    <text evidence="3">The sequence shown here is derived from an EMBL/GenBank/DDBJ whole genome shotgun (WGS) entry which is preliminary data.</text>
</comment>
<feature type="region of interest" description="Disordered" evidence="2">
    <location>
        <begin position="228"/>
        <end position="273"/>
    </location>
</feature>
<evidence type="ECO:0000256" key="2">
    <source>
        <dbReference type="SAM" id="MobiDB-lite"/>
    </source>
</evidence>
<sequence>MDGNVTPKPSTGFEDLCSLVRKTTFSPKPAPRPVSTNTPAGSCIGGMVQKVTPLIPTTMSVIDDGDGVNDLRLHNNTGGTDTTGGTNYVDKNSVIDANETTKRHIGVKASDDSGAIDGVKETNGTTHLTYSNHGIHGAQCTHGTRGAHGIRGTPSSSAFDGLNRFHGINSPNASKETNDSDLTDGTNALLLQTARMTDSTFKSQPYQTVEEYIRGWQSANTAFIPSKLALGSGKPAPSSTKPSLLSIEPEGPLASTSNDNNASGASLAITDSNEHENDDIDALSIRYQRLKSLSSEGGGPIIPSYNLSETSIGSQTPIVQLTLSNYNLFMAEFKKAKEQLEHFKRQEIDLAAREVAQPQVIRDDIDTKTLLKLNDILQEASDLETKRDSLLNTVAQLAAERDDLLRNNAGLLADIHGLTTEQDGLLRKNNDLMADVNGLLSTVSGLMSEVDGCTAREKAAAKSQQENNDQAEALSRENKQKRQVVTGLEAKSKAKDIEIKALHNELKQAKQSPSADRKIISLEAQLRSKSAEADRHREDLRAAKKMVETKTIQLQKAATERLALRGGTHLVSPNIHTKLPQYVLGCLECYMNNAECDHEVVCSNCKEAGKKCVRWRCSIYHRFNSCPDRVACTLKHSTEGWLITLNDRPVW</sequence>